<evidence type="ECO:0000256" key="1">
    <source>
        <dbReference type="ARBA" id="ARBA00000077"/>
    </source>
</evidence>
<evidence type="ECO:0000256" key="3">
    <source>
        <dbReference type="ARBA" id="ARBA00005300"/>
    </source>
</evidence>
<dbReference type="AlphaFoldDB" id="A0AAD6UH21"/>
<dbReference type="Gene3D" id="3.40.970.10">
    <property type="entry name" value="Ribonuclease H1, N-terminal domain"/>
    <property type="match status" value="1"/>
</dbReference>
<evidence type="ECO:0000259" key="11">
    <source>
        <dbReference type="PROSITE" id="PS50879"/>
    </source>
</evidence>
<dbReference type="EMBL" id="JARJCN010000002">
    <property type="protein sequence ID" value="KAJ7103171.1"/>
    <property type="molecule type" value="Genomic_DNA"/>
</dbReference>
<dbReference type="InterPro" id="IPR050092">
    <property type="entry name" value="RNase_H"/>
</dbReference>
<organism evidence="12 13">
    <name type="scientific">Mycena belliarum</name>
    <dbReference type="NCBI Taxonomy" id="1033014"/>
    <lineage>
        <taxon>Eukaryota</taxon>
        <taxon>Fungi</taxon>
        <taxon>Dikarya</taxon>
        <taxon>Basidiomycota</taxon>
        <taxon>Agaricomycotina</taxon>
        <taxon>Agaricomycetes</taxon>
        <taxon>Agaricomycetidae</taxon>
        <taxon>Agaricales</taxon>
        <taxon>Marasmiineae</taxon>
        <taxon>Mycenaceae</taxon>
        <taxon>Mycena</taxon>
    </lineage>
</organism>
<reference evidence="12" key="1">
    <citation type="submission" date="2023-03" db="EMBL/GenBank/DDBJ databases">
        <title>Massive genome expansion in bonnet fungi (Mycena s.s.) driven by repeated elements and novel gene families across ecological guilds.</title>
        <authorList>
            <consortium name="Lawrence Berkeley National Laboratory"/>
            <person name="Harder C.B."/>
            <person name="Miyauchi S."/>
            <person name="Viragh M."/>
            <person name="Kuo A."/>
            <person name="Thoen E."/>
            <person name="Andreopoulos B."/>
            <person name="Lu D."/>
            <person name="Skrede I."/>
            <person name="Drula E."/>
            <person name="Henrissat B."/>
            <person name="Morin E."/>
            <person name="Kohler A."/>
            <person name="Barry K."/>
            <person name="LaButti K."/>
            <person name="Morin E."/>
            <person name="Salamov A."/>
            <person name="Lipzen A."/>
            <person name="Mereny Z."/>
            <person name="Hegedus B."/>
            <person name="Baldrian P."/>
            <person name="Stursova M."/>
            <person name="Weitz H."/>
            <person name="Taylor A."/>
            <person name="Grigoriev I.V."/>
            <person name="Nagy L.G."/>
            <person name="Martin F."/>
            <person name="Kauserud H."/>
        </authorList>
    </citation>
    <scope>NUCLEOTIDE SEQUENCE</scope>
    <source>
        <strain evidence="12">CBHHK173m</strain>
    </source>
</reference>
<keyword evidence="13" id="KW-1185">Reference proteome</keyword>
<comment type="catalytic activity">
    <reaction evidence="1">
        <text>Endonucleolytic cleavage to 5'-phosphomonoester.</text>
        <dbReference type="EC" id="3.1.26.4"/>
    </reaction>
</comment>
<keyword evidence="5" id="KW-0540">Nuclease</keyword>
<feature type="compositionally biased region" description="Polar residues" evidence="10">
    <location>
        <begin position="59"/>
        <end position="77"/>
    </location>
</feature>
<dbReference type="Proteomes" id="UP001222325">
    <property type="component" value="Unassembled WGS sequence"/>
</dbReference>
<dbReference type="InterPro" id="IPR012337">
    <property type="entry name" value="RNaseH-like_sf"/>
</dbReference>
<feature type="domain" description="RNase H type-1" evidence="11">
    <location>
        <begin position="90"/>
        <end position="240"/>
    </location>
</feature>
<evidence type="ECO:0000256" key="8">
    <source>
        <dbReference type="ARBA" id="ARBA00022801"/>
    </source>
</evidence>
<dbReference type="InterPro" id="IPR009027">
    <property type="entry name" value="Ribosomal_bL9/RNase_H1_N"/>
</dbReference>
<keyword evidence="8" id="KW-0378">Hydrolase</keyword>
<name>A0AAD6UH21_9AGAR</name>
<dbReference type="InterPro" id="IPR037056">
    <property type="entry name" value="RNase_H1_N_sf"/>
</dbReference>
<dbReference type="PROSITE" id="PS50879">
    <property type="entry name" value="RNASE_H_1"/>
    <property type="match status" value="1"/>
</dbReference>
<evidence type="ECO:0000313" key="12">
    <source>
        <dbReference type="EMBL" id="KAJ7103171.1"/>
    </source>
</evidence>
<evidence type="ECO:0000256" key="7">
    <source>
        <dbReference type="ARBA" id="ARBA00022759"/>
    </source>
</evidence>
<sequence>MAKPKYYAVKVGRAPGIYTTWAECEAQVKGSHAARYKKFDSREEAQAWIAGNASPGKASGSTASSFESAAQQNGSESKGTKRKRADVSDETGWDVVYSDGASKGNGGEHAKAGVGVWWGHDDSKNIAERCPGVQTNNRAELIAIVRILETTPHSKRPLLIKTDSQYCRNCFESWMPKWVQNNFTTANGAPVMNELIIKYIAAHLDARARRGQQVRLQYVKAHNGEEGNEGADRLANIGAFMAPVAERDWARLQAELEGGLQAELNASAERPRPTPLEVADDNVVRILGESPPKVRKTSAVVADKPKSGPKIQAKLATTPSFIPLKSPSIPVPHITPEDLAEYANCILDDDDLLAELSD</sequence>
<dbReference type="EC" id="3.1.26.4" evidence="4"/>
<dbReference type="InterPro" id="IPR002156">
    <property type="entry name" value="RNaseH_domain"/>
</dbReference>
<dbReference type="GO" id="GO:0004523">
    <property type="term" value="F:RNA-DNA hybrid ribonuclease activity"/>
    <property type="evidence" value="ECO:0007669"/>
    <property type="project" value="UniProtKB-EC"/>
</dbReference>
<evidence type="ECO:0000256" key="5">
    <source>
        <dbReference type="ARBA" id="ARBA00022722"/>
    </source>
</evidence>
<accession>A0AAD6UH21</accession>
<dbReference type="Pfam" id="PF00075">
    <property type="entry name" value="RNase_H"/>
    <property type="match status" value="1"/>
</dbReference>
<evidence type="ECO:0000313" key="13">
    <source>
        <dbReference type="Proteomes" id="UP001222325"/>
    </source>
</evidence>
<dbReference type="FunFam" id="3.40.970.10:FF:000001">
    <property type="entry name" value="Ribonuclease H1"/>
    <property type="match status" value="1"/>
</dbReference>
<evidence type="ECO:0000256" key="9">
    <source>
        <dbReference type="ARBA" id="ARBA00022842"/>
    </source>
</evidence>
<dbReference type="GO" id="GO:0046872">
    <property type="term" value="F:metal ion binding"/>
    <property type="evidence" value="ECO:0007669"/>
    <property type="project" value="UniProtKB-KW"/>
</dbReference>
<comment type="similarity">
    <text evidence="3">Belongs to the RNase H family.</text>
</comment>
<dbReference type="CDD" id="cd09280">
    <property type="entry name" value="RNase_HI_eukaryote_like"/>
    <property type="match status" value="1"/>
</dbReference>
<comment type="cofactor">
    <cofactor evidence="2">
        <name>Mg(2+)</name>
        <dbReference type="ChEBI" id="CHEBI:18420"/>
    </cofactor>
</comment>
<dbReference type="SUPFAM" id="SSF53098">
    <property type="entry name" value="Ribonuclease H-like"/>
    <property type="match status" value="1"/>
</dbReference>
<dbReference type="Gene3D" id="3.30.420.10">
    <property type="entry name" value="Ribonuclease H-like superfamily/Ribonuclease H"/>
    <property type="match status" value="1"/>
</dbReference>
<protein>
    <recommendedName>
        <fullName evidence="4">ribonuclease H</fullName>
        <ecNumber evidence="4">3.1.26.4</ecNumber>
    </recommendedName>
</protein>
<keyword evidence="9" id="KW-0460">Magnesium</keyword>
<evidence type="ECO:0000256" key="6">
    <source>
        <dbReference type="ARBA" id="ARBA00022723"/>
    </source>
</evidence>
<proteinExistence type="inferred from homology"/>
<dbReference type="GO" id="GO:0003676">
    <property type="term" value="F:nucleic acid binding"/>
    <property type="evidence" value="ECO:0007669"/>
    <property type="project" value="InterPro"/>
</dbReference>
<evidence type="ECO:0000256" key="4">
    <source>
        <dbReference type="ARBA" id="ARBA00012180"/>
    </source>
</evidence>
<dbReference type="Pfam" id="PF01693">
    <property type="entry name" value="Cauli_VI"/>
    <property type="match status" value="1"/>
</dbReference>
<gene>
    <name evidence="12" type="ORF">B0H15DRAFT_197380</name>
</gene>
<dbReference type="InterPro" id="IPR036397">
    <property type="entry name" value="RNaseH_sf"/>
</dbReference>
<evidence type="ECO:0000256" key="10">
    <source>
        <dbReference type="SAM" id="MobiDB-lite"/>
    </source>
</evidence>
<dbReference type="PANTHER" id="PTHR10642">
    <property type="entry name" value="RIBONUCLEASE H1"/>
    <property type="match status" value="1"/>
</dbReference>
<dbReference type="GO" id="GO:0043137">
    <property type="term" value="P:DNA replication, removal of RNA primer"/>
    <property type="evidence" value="ECO:0007669"/>
    <property type="project" value="TreeGrafter"/>
</dbReference>
<evidence type="ECO:0000256" key="2">
    <source>
        <dbReference type="ARBA" id="ARBA00001946"/>
    </source>
</evidence>
<dbReference type="SUPFAM" id="SSF55658">
    <property type="entry name" value="L9 N-domain-like"/>
    <property type="match status" value="1"/>
</dbReference>
<comment type="caution">
    <text evidence="12">The sequence shown here is derived from an EMBL/GenBank/DDBJ whole genome shotgun (WGS) entry which is preliminary data.</text>
</comment>
<keyword evidence="6" id="KW-0479">Metal-binding</keyword>
<dbReference type="InterPro" id="IPR011320">
    <property type="entry name" value="RNase_H1_N"/>
</dbReference>
<keyword evidence="7" id="KW-0255">Endonuclease</keyword>
<dbReference type="PANTHER" id="PTHR10642:SF26">
    <property type="entry name" value="RIBONUCLEASE H1"/>
    <property type="match status" value="1"/>
</dbReference>
<feature type="region of interest" description="Disordered" evidence="10">
    <location>
        <begin position="48"/>
        <end position="89"/>
    </location>
</feature>